<keyword evidence="1" id="KW-1133">Transmembrane helix</keyword>
<dbReference type="AlphaFoldDB" id="A0A6J4HQD0"/>
<gene>
    <name evidence="3" type="ORF">AVDCRST_MAG42-1075</name>
</gene>
<sequence>MASQLTGQRKAKALRNAALIGLAGALLFALSPAARAQIYSAEELTRRASLGGQDGWQLVGGFGGISVDQGSGINPSTVLQGPSSFSSFAARTNDSNFSFAQFTGLETSVVLQIDVYPVFTPMALFGLGHDSITDTDSVINQASETGPLFGTMTSNGARLVIQEAGRGTSHLSSITLANLSWYQIRLEMDFTANAGQGSGSLFLRNLSLGETSFTAVPDLQNISLGLTNTAADVRPFTYDGMFIGMGFGHMDNIGVVPEPATSALLVGATLFCAVLRIAVKRRAERDGRKAVPRV</sequence>
<keyword evidence="1" id="KW-0472">Membrane</keyword>
<dbReference type="EMBL" id="CADCTA010000051">
    <property type="protein sequence ID" value="CAA9229963.1"/>
    <property type="molecule type" value="Genomic_DNA"/>
</dbReference>
<keyword evidence="2" id="KW-0732">Signal</keyword>
<accession>A0A6J4HQD0</accession>
<name>A0A6J4HQD0_9BACT</name>
<keyword evidence="1" id="KW-0812">Transmembrane</keyword>
<feature type="signal peptide" evidence="2">
    <location>
        <begin position="1"/>
        <end position="36"/>
    </location>
</feature>
<feature type="chain" id="PRO_5026852960" description="PEP-CTERM protein-sorting domain-containing protein" evidence="2">
    <location>
        <begin position="37"/>
        <end position="294"/>
    </location>
</feature>
<evidence type="ECO:0000256" key="2">
    <source>
        <dbReference type="SAM" id="SignalP"/>
    </source>
</evidence>
<evidence type="ECO:0000256" key="1">
    <source>
        <dbReference type="SAM" id="Phobius"/>
    </source>
</evidence>
<evidence type="ECO:0000313" key="3">
    <source>
        <dbReference type="EMBL" id="CAA9229963.1"/>
    </source>
</evidence>
<organism evidence="3">
    <name type="scientific">uncultured Chthoniobacterales bacterium</name>
    <dbReference type="NCBI Taxonomy" id="1836801"/>
    <lineage>
        <taxon>Bacteria</taxon>
        <taxon>Pseudomonadati</taxon>
        <taxon>Verrucomicrobiota</taxon>
        <taxon>Spartobacteria</taxon>
        <taxon>Chthoniobacterales</taxon>
        <taxon>environmental samples</taxon>
    </lineage>
</organism>
<reference evidence="3" key="1">
    <citation type="submission" date="2020-02" db="EMBL/GenBank/DDBJ databases">
        <authorList>
            <person name="Meier V. D."/>
        </authorList>
    </citation>
    <scope>NUCLEOTIDE SEQUENCE</scope>
    <source>
        <strain evidence="3">AVDCRST_MAG42</strain>
    </source>
</reference>
<proteinExistence type="predicted"/>
<evidence type="ECO:0008006" key="4">
    <source>
        <dbReference type="Google" id="ProtNLM"/>
    </source>
</evidence>
<protein>
    <recommendedName>
        <fullName evidence="4">PEP-CTERM protein-sorting domain-containing protein</fullName>
    </recommendedName>
</protein>
<feature type="transmembrane region" description="Helical" evidence="1">
    <location>
        <begin position="260"/>
        <end position="279"/>
    </location>
</feature>